<evidence type="ECO:0000313" key="2">
    <source>
        <dbReference type="EMBL" id="KAF3697210.1"/>
    </source>
</evidence>
<reference evidence="3" key="2">
    <citation type="submission" date="2019-02" db="EMBL/GenBank/DDBJ databases">
        <title>Opniocepnalus argus Var Kimnra genome.</title>
        <authorList>
            <person name="Zhou C."/>
            <person name="Xiao S."/>
        </authorList>
    </citation>
    <scope>NUCLEOTIDE SEQUENCE [LARGE SCALE GENOMIC DNA]</scope>
</reference>
<organism evidence="2 3">
    <name type="scientific">Channa argus</name>
    <name type="common">Northern snakehead</name>
    <name type="synonym">Ophicephalus argus</name>
    <dbReference type="NCBI Taxonomy" id="215402"/>
    <lineage>
        <taxon>Eukaryota</taxon>
        <taxon>Metazoa</taxon>
        <taxon>Chordata</taxon>
        <taxon>Craniata</taxon>
        <taxon>Vertebrata</taxon>
        <taxon>Euteleostomi</taxon>
        <taxon>Actinopterygii</taxon>
        <taxon>Neopterygii</taxon>
        <taxon>Teleostei</taxon>
        <taxon>Neoteleostei</taxon>
        <taxon>Acanthomorphata</taxon>
        <taxon>Anabantaria</taxon>
        <taxon>Anabantiformes</taxon>
        <taxon>Channoidei</taxon>
        <taxon>Channidae</taxon>
        <taxon>Channa</taxon>
    </lineage>
</organism>
<evidence type="ECO:0000256" key="1">
    <source>
        <dbReference type="SAM" id="MobiDB-lite"/>
    </source>
</evidence>
<protein>
    <submittedName>
        <fullName evidence="2">Uncharacterized protein</fullName>
    </submittedName>
</protein>
<feature type="compositionally biased region" description="Basic and acidic residues" evidence="1">
    <location>
        <begin position="9"/>
        <end position="20"/>
    </location>
</feature>
<proteinExistence type="predicted"/>
<sequence length="52" mass="5669">MAATTEAPENDRQRSVQEGDFKHGYTVTLNTSYTANTTKVLAIIISIALHSC</sequence>
<dbReference type="Proteomes" id="UP000503349">
    <property type="component" value="Chromosome 12"/>
</dbReference>
<dbReference type="EMBL" id="CM015723">
    <property type="protein sequence ID" value="KAF3697210.1"/>
    <property type="molecule type" value="Genomic_DNA"/>
</dbReference>
<feature type="region of interest" description="Disordered" evidence="1">
    <location>
        <begin position="1"/>
        <end position="20"/>
    </location>
</feature>
<keyword evidence="3" id="KW-1185">Reference proteome</keyword>
<name>A0A6G1Q3K9_CHAAH</name>
<gene>
    <name evidence="2" type="ORF">EXN66_Car012890</name>
</gene>
<reference evidence="2 3" key="1">
    <citation type="submission" date="2019-02" db="EMBL/GenBank/DDBJ databases">
        <title>Opniocepnalus argus genome.</title>
        <authorList>
            <person name="Zhou C."/>
            <person name="Xiao S."/>
        </authorList>
    </citation>
    <scope>NUCLEOTIDE SEQUENCE [LARGE SCALE GENOMIC DNA]</scope>
    <source>
        <strain evidence="2">OARG1902GOOAL</strain>
        <tissue evidence="2">Muscle</tissue>
    </source>
</reference>
<evidence type="ECO:0000313" key="3">
    <source>
        <dbReference type="Proteomes" id="UP000503349"/>
    </source>
</evidence>
<accession>A0A6G1Q3K9</accession>
<dbReference type="AlphaFoldDB" id="A0A6G1Q3K9"/>